<organism evidence="1 2">
    <name type="scientific">Phormidium tenue FACHB-1050</name>
    <dbReference type="NCBI Taxonomy" id="2692857"/>
    <lineage>
        <taxon>Bacteria</taxon>
        <taxon>Bacillati</taxon>
        <taxon>Cyanobacteriota</taxon>
        <taxon>Cyanophyceae</taxon>
        <taxon>Oscillatoriophycideae</taxon>
        <taxon>Oscillatoriales</taxon>
        <taxon>Oscillatoriaceae</taxon>
        <taxon>Phormidium</taxon>
    </lineage>
</organism>
<evidence type="ECO:0000313" key="1">
    <source>
        <dbReference type="EMBL" id="MBD2319518.1"/>
    </source>
</evidence>
<dbReference type="Proteomes" id="UP000618445">
    <property type="component" value="Unassembled WGS sequence"/>
</dbReference>
<keyword evidence="2" id="KW-1185">Reference proteome</keyword>
<dbReference type="RefSeq" id="WP_190581609.1">
    <property type="nucleotide sequence ID" value="NZ_CAWPQU010000050.1"/>
</dbReference>
<proteinExistence type="predicted"/>
<name>A0ABR8CFE0_9CYAN</name>
<reference evidence="1 2" key="1">
    <citation type="journal article" date="2020" name="ISME J.">
        <title>Comparative genomics reveals insights into cyanobacterial evolution and habitat adaptation.</title>
        <authorList>
            <person name="Chen M.Y."/>
            <person name="Teng W.K."/>
            <person name="Zhao L."/>
            <person name="Hu C.X."/>
            <person name="Zhou Y.K."/>
            <person name="Han B.P."/>
            <person name="Song L.R."/>
            <person name="Shu W.S."/>
        </authorList>
    </citation>
    <scope>NUCLEOTIDE SEQUENCE [LARGE SCALE GENOMIC DNA]</scope>
    <source>
        <strain evidence="1 2">FACHB-1050</strain>
    </source>
</reference>
<evidence type="ECO:0000313" key="2">
    <source>
        <dbReference type="Proteomes" id="UP000618445"/>
    </source>
</evidence>
<protein>
    <submittedName>
        <fullName evidence="1">Uncharacterized protein</fullName>
    </submittedName>
</protein>
<comment type="caution">
    <text evidence="1">The sequence shown here is derived from an EMBL/GenBank/DDBJ whole genome shotgun (WGS) entry which is preliminary data.</text>
</comment>
<gene>
    <name evidence="1" type="ORF">H6G05_22090</name>
</gene>
<accession>A0ABR8CFE0</accession>
<dbReference type="EMBL" id="JACJQY010000054">
    <property type="protein sequence ID" value="MBD2319518.1"/>
    <property type="molecule type" value="Genomic_DNA"/>
</dbReference>
<sequence length="45" mass="5117">MIRPYAVFKEEGKIIVGVKHYRHHLCISLRSPNGNAIAKTSKCSY</sequence>